<proteinExistence type="predicted"/>
<comment type="caution">
    <text evidence="3">The sequence shown here is derived from an EMBL/GenBank/DDBJ whole genome shotgun (WGS) entry which is preliminary data.</text>
</comment>
<dbReference type="EMBL" id="BTSY01000004">
    <property type="protein sequence ID" value="GMT22573.1"/>
    <property type="molecule type" value="Genomic_DNA"/>
</dbReference>
<dbReference type="SUPFAM" id="SSF81321">
    <property type="entry name" value="Family A G protein-coupled receptor-like"/>
    <property type="match status" value="1"/>
</dbReference>
<feature type="non-terminal residue" evidence="3">
    <location>
        <position position="1"/>
    </location>
</feature>
<protein>
    <recommendedName>
        <fullName evidence="2">7TM GPCR serpentine receptor class x (Srx) domain-containing protein</fullName>
    </recommendedName>
</protein>
<sequence length="179" mass="20601">FSFQICGMSHVSISVNRFFAVYAPLTYTSLFSKRNTRVLICSYWTVAAVGTTYALKIIDCTVSLPHGTWIFTFKYTAICQQVQWYGEFIKYVVYVVIVAMLDFSSVMRLHYMNHRGVHDLASAQRRSCLMNLVYQAALQGIFFTSELITYFILSPYARNKWEAFLLTTVSWCLVHGMDG</sequence>
<feature type="non-terminal residue" evidence="3">
    <location>
        <position position="179"/>
    </location>
</feature>
<name>A0AAV5VWC9_9BILA</name>
<dbReference type="AlphaFoldDB" id="A0AAV5VWC9"/>
<dbReference type="Gene3D" id="1.20.1070.10">
    <property type="entry name" value="Rhodopsin 7-helix transmembrane proteins"/>
    <property type="match status" value="1"/>
</dbReference>
<feature type="domain" description="7TM GPCR serpentine receptor class x (Srx)" evidence="2">
    <location>
        <begin position="3"/>
        <end position="179"/>
    </location>
</feature>
<evidence type="ECO:0000313" key="4">
    <source>
        <dbReference type="Proteomes" id="UP001432322"/>
    </source>
</evidence>
<keyword evidence="1" id="KW-1133">Transmembrane helix</keyword>
<reference evidence="3" key="1">
    <citation type="submission" date="2023-10" db="EMBL/GenBank/DDBJ databases">
        <title>Genome assembly of Pristionchus species.</title>
        <authorList>
            <person name="Yoshida K."/>
            <person name="Sommer R.J."/>
        </authorList>
    </citation>
    <scope>NUCLEOTIDE SEQUENCE</scope>
    <source>
        <strain evidence="3">RS5133</strain>
    </source>
</reference>
<evidence type="ECO:0000259" key="2">
    <source>
        <dbReference type="Pfam" id="PF10328"/>
    </source>
</evidence>
<organism evidence="3 4">
    <name type="scientific">Pristionchus fissidentatus</name>
    <dbReference type="NCBI Taxonomy" id="1538716"/>
    <lineage>
        <taxon>Eukaryota</taxon>
        <taxon>Metazoa</taxon>
        <taxon>Ecdysozoa</taxon>
        <taxon>Nematoda</taxon>
        <taxon>Chromadorea</taxon>
        <taxon>Rhabditida</taxon>
        <taxon>Rhabditina</taxon>
        <taxon>Diplogasteromorpha</taxon>
        <taxon>Diplogasteroidea</taxon>
        <taxon>Neodiplogasteridae</taxon>
        <taxon>Pristionchus</taxon>
    </lineage>
</organism>
<dbReference type="PANTHER" id="PTHR23017:SF44">
    <property type="entry name" value="G-PROTEIN COUPLED RECEPTORS FAMILY 1 PROFILE DOMAIN-CONTAINING PROTEIN"/>
    <property type="match status" value="1"/>
</dbReference>
<dbReference type="Pfam" id="PF10328">
    <property type="entry name" value="7TM_GPCR_Srx"/>
    <property type="match status" value="1"/>
</dbReference>
<accession>A0AAV5VWC9</accession>
<keyword evidence="4" id="KW-1185">Reference proteome</keyword>
<gene>
    <name evidence="3" type="ORF">PFISCL1PPCAC_13870</name>
</gene>
<dbReference type="PANTHER" id="PTHR23017">
    <property type="entry name" value="SERPENTINE RECEPTOR, CLASS X"/>
    <property type="match status" value="1"/>
</dbReference>
<keyword evidence="1" id="KW-0472">Membrane</keyword>
<feature type="transmembrane region" description="Helical" evidence="1">
    <location>
        <begin position="132"/>
        <end position="153"/>
    </location>
</feature>
<keyword evidence="1" id="KW-0812">Transmembrane</keyword>
<evidence type="ECO:0000256" key="1">
    <source>
        <dbReference type="SAM" id="Phobius"/>
    </source>
</evidence>
<dbReference type="Proteomes" id="UP001432322">
    <property type="component" value="Unassembled WGS sequence"/>
</dbReference>
<evidence type="ECO:0000313" key="3">
    <source>
        <dbReference type="EMBL" id="GMT22573.1"/>
    </source>
</evidence>
<feature type="transmembrane region" description="Helical" evidence="1">
    <location>
        <begin position="91"/>
        <end position="111"/>
    </location>
</feature>
<dbReference type="InterPro" id="IPR019430">
    <property type="entry name" value="7TM_GPCR_serpentine_rcpt_Srx"/>
</dbReference>